<evidence type="ECO:0000256" key="24">
    <source>
        <dbReference type="SAM" id="MobiDB-lite"/>
    </source>
</evidence>
<evidence type="ECO:0000256" key="18">
    <source>
        <dbReference type="ARBA" id="ARBA00043210"/>
    </source>
</evidence>
<name>A0A838ACN8_9PSEU</name>
<evidence type="ECO:0000256" key="17">
    <source>
        <dbReference type="ARBA" id="ARBA00040123"/>
    </source>
</evidence>
<evidence type="ECO:0000256" key="11">
    <source>
        <dbReference type="ARBA" id="ARBA00023136"/>
    </source>
</evidence>
<keyword evidence="27" id="KW-1185">Reference proteome</keyword>
<evidence type="ECO:0000256" key="13">
    <source>
        <dbReference type="ARBA" id="ARBA00035852"/>
    </source>
</evidence>
<evidence type="ECO:0000256" key="23">
    <source>
        <dbReference type="ARBA" id="ARBA00048180"/>
    </source>
</evidence>
<dbReference type="Gene3D" id="3.10.129.10">
    <property type="entry name" value="Hotdog Thioesterase"/>
    <property type="match status" value="1"/>
</dbReference>
<dbReference type="CDD" id="cd03443">
    <property type="entry name" value="PaaI_thioesterase"/>
    <property type="match status" value="1"/>
</dbReference>
<accession>A0A838ACN8</accession>
<keyword evidence="12" id="KW-0966">Cell projection</keyword>
<dbReference type="GO" id="GO:0016787">
    <property type="term" value="F:hydrolase activity"/>
    <property type="evidence" value="ECO:0007669"/>
    <property type="project" value="UniProtKB-KW"/>
</dbReference>
<comment type="catalytic activity">
    <reaction evidence="13">
        <text>(5Z,8Z,11Z,14Z)-eicosatetraenoyl-CoA + H2O = (5Z,8Z,11Z,14Z)-eicosatetraenoate + CoA + H(+)</text>
        <dbReference type="Rhea" id="RHEA:40151"/>
        <dbReference type="ChEBI" id="CHEBI:15377"/>
        <dbReference type="ChEBI" id="CHEBI:15378"/>
        <dbReference type="ChEBI" id="CHEBI:32395"/>
        <dbReference type="ChEBI" id="CHEBI:57287"/>
        <dbReference type="ChEBI" id="CHEBI:57368"/>
    </reaction>
    <physiologicalReaction direction="left-to-right" evidence="13">
        <dbReference type="Rhea" id="RHEA:40152"/>
    </physiologicalReaction>
</comment>
<comment type="catalytic activity">
    <reaction evidence="23">
        <text>tetradecanoyl-CoA + H2O = tetradecanoate + CoA + H(+)</text>
        <dbReference type="Rhea" id="RHEA:40119"/>
        <dbReference type="ChEBI" id="CHEBI:15377"/>
        <dbReference type="ChEBI" id="CHEBI:15378"/>
        <dbReference type="ChEBI" id="CHEBI:30807"/>
        <dbReference type="ChEBI" id="CHEBI:57287"/>
        <dbReference type="ChEBI" id="CHEBI:57385"/>
    </reaction>
    <physiologicalReaction direction="left-to-right" evidence="23">
        <dbReference type="Rhea" id="RHEA:40120"/>
    </physiologicalReaction>
</comment>
<evidence type="ECO:0000256" key="20">
    <source>
        <dbReference type="ARBA" id="ARBA00047734"/>
    </source>
</evidence>
<keyword evidence="6" id="KW-0053">Apoptosis</keyword>
<comment type="catalytic activity">
    <reaction evidence="14">
        <text>(9Z)-octadecenoyl-CoA + H2O = (9Z)-octadecenoate + CoA + H(+)</text>
        <dbReference type="Rhea" id="RHEA:40139"/>
        <dbReference type="ChEBI" id="CHEBI:15377"/>
        <dbReference type="ChEBI" id="CHEBI:15378"/>
        <dbReference type="ChEBI" id="CHEBI:30823"/>
        <dbReference type="ChEBI" id="CHEBI:57287"/>
        <dbReference type="ChEBI" id="CHEBI:57387"/>
    </reaction>
    <physiologicalReaction direction="left-to-right" evidence="14">
        <dbReference type="Rhea" id="RHEA:40140"/>
    </physiologicalReaction>
</comment>
<evidence type="ECO:0000256" key="1">
    <source>
        <dbReference type="ARBA" id="ARBA00004170"/>
    </source>
</evidence>
<dbReference type="SUPFAM" id="SSF54637">
    <property type="entry name" value="Thioesterase/thiol ester dehydrase-isomerase"/>
    <property type="match status" value="1"/>
</dbReference>
<comment type="subcellular location">
    <subcellularLocation>
        <location evidence="3">Cell projection</location>
        <location evidence="3">Ruffle membrane</location>
    </subcellularLocation>
    <subcellularLocation>
        <location evidence="2">Cytoplasm</location>
    </subcellularLocation>
    <subcellularLocation>
        <location evidence="1">Membrane</location>
        <topology evidence="1">Peripheral membrane protein</topology>
    </subcellularLocation>
</comment>
<evidence type="ECO:0000256" key="19">
    <source>
        <dbReference type="ARBA" id="ARBA00047588"/>
    </source>
</evidence>
<reference evidence="26 27" key="1">
    <citation type="submission" date="2020-07" db="EMBL/GenBank/DDBJ databases">
        <title>Genome of Haloechinothrix sp.</title>
        <authorList>
            <person name="Tang S.-K."/>
            <person name="Yang L."/>
            <person name="Zhu W.-Y."/>
        </authorList>
    </citation>
    <scope>NUCLEOTIDE SEQUENCE [LARGE SCALE GENOMIC DNA]</scope>
    <source>
        <strain evidence="26 27">YIM 98757</strain>
    </source>
</reference>
<dbReference type="RefSeq" id="WP_180893745.1">
    <property type="nucleotide sequence ID" value="NZ_JACCKD010000005.1"/>
</dbReference>
<dbReference type="Proteomes" id="UP000582974">
    <property type="component" value="Unassembled WGS sequence"/>
</dbReference>
<keyword evidence="4" id="KW-1003">Cell membrane</keyword>
<dbReference type="GO" id="GO:0005737">
    <property type="term" value="C:cytoplasm"/>
    <property type="evidence" value="ECO:0007669"/>
    <property type="project" value="UniProtKB-SubCell"/>
</dbReference>
<dbReference type="GO" id="GO:0006631">
    <property type="term" value="P:fatty acid metabolic process"/>
    <property type="evidence" value="ECO:0007669"/>
    <property type="project" value="UniProtKB-KW"/>
</dbReference>
<evidence type="ECO:0000256" key="21">
    <source>
        <dbReference type="ARBA" id="ARBA00047969"/>
    </source>
</evidence>
<feature type="region of interest" description="Disordered" evidence="24">
    <location>
        <begin position="1"/>
        <end position="26"/>
    </location>
</feature>
<evidence type="ECO:0000256" key="2">
    <source>
        <dbReference type="ARBA" id="ARBA00004496"/>
    </source>
</evidence>
<dbReference type="PANTHER" id="PTHR12418:SF19">
    <property type="entry name" value="ACYL-COENZYME A THIOESTERASE THEM4"/>
    <property type="match status" value="1"/>
</dbReference>
<evidence type="ECO:0000256" key="7">
    <source>
        <dbReference type="ARBA" id="ARBA00022801"/>
    </source>
</evidence>
<organism evidence="26 27">
    <name type="scientific">Haloechinothrix aidingensis</name>
    <dbReference type="NCBI Taxonomy" id="2752311"/>
    <lineage>
        <taxon>Bacteria</taxon>
        <taxon>Bacillati</taxon>
        <taxon>Actinomycetota</taxon>
        <taxon>Actinomycetes</taxon>
        <taxon>Pseudonocardiales</taxon>
        <taxon>Pseudonocardiaceae</taxon>
        <taxon>Haloechinothrix</taxon>
    </lineage>
</organism>
<evidence type="ECO:0000313" key="26">
    <source>
        <dbReference type="EMBL" id="MBA0126928.1"/>
    </source>
</evidence>
<feature type="compositionally biased region" description="Low complexity" evidence="24">
    <location>
        <begin position="1"/>
        <end position="13"/>
    </location>
</feature>
<evidence type="ECO:0000256" key="14">
    <source>
        <dbReference type="ARBA" id="ARBA00037002"/>
    </source>
</evidence>
<comment type="catalytic activity">
    <reaction evidence="22">
        <text>dodecanoyl-CoA + H2O = dodecanoate + CoA + H(+)</text>
        <dbReference type="Rhea" id="RHEA:30135"/>
        <dbReference type="ChEBI" id="CHEBI:15377"/>
        <dbReference type="ChEBI" id="CHEBI:15378"/>
        <dbReference type="ChEBI" id="CHEBI:18262"/>
        <dbReference type="ChEBI" id="CHEBI:57287"/>
        <dbReference type="ChEBI" id="CHEBI:57375"/>
    </reaction>
    <physiologicalReaction direction="left-to-right" evidence="22">
        <dbReference type="Rhea" id="RHEA:30136"/>
    </physiologicalReaction>
</comment>
<evidence type="ECO:0000256" key="8">
    <source>
        <dbReference type="ARBA" id="ARBA00022832"/>
    </source>
</evidence>
<evidence type="ECO:0000256" key="5">
    <source>
        <dbReference type="ARBA" id="ARBA00022490"/>
    </source>
</evidence>
<sequence>MAGESRGSTSGASTGAGGGPVEVAEPPLARTELADRIRELVEASVWTDLPPGELGAVARDVAALAGKLRARTLPSARILETVGGVPSGSVNDPVEGAGNPVAPPLTAIRMGDGEMWASVRLGDAYQGAPGRAHGGWVSAVLDHAVGRAAAAAGTPGMTVVLNVEYHRPTPLGVPLDVHARVAGSQGRKVYVTGRILHEEQATATVSATLVAVSGLPARAEHTGDVDRA</sequence>
<comment type="catalytic activity">
    <reaction evidence="20">
        <text>hexadecanoyl-CoA + H2O = hexadecanoate + CoA + H(+)</text>
        <dbReference type="Rhea" id="RHEA:16645"/>
        <dbReference type="ChEBI" id="CHEBI:7896"/>
        <dbReference type="ChEBI" id="CHEBI:15377"/>
        <dbReference type="ChEBI" id="CHEBI:15378"/>
        <dbReference type="ChEBI" id="CHEBI:57287"/>
        <dbReference type="ChEBI" id="CHEBI:57379"/>
        <dbReference type="EC" id="3.1.2.2"/>
    </reaction>
    <physiologicalReaction direction="left-to-right" evidence="20">
        <dbReference type="Rhea" id="RHEA:16646"/>
    </physiologicalReaction>
</comment>
<protein>
    <recommendedName>
        <fullName evidence="17">Acyl-coenzyme A thioesterase THEM4</fullName>
        <ecNumber evidence="16">3.1.2.2</ecNumber>
    </recommendedName>
    <alternativeName>
        <fullName evidence="18">Thioesterase superfamily member 4</fullName>
    </alternativeName>
</protein>
<keyword evidence="10" id="KW-0443">Lipid metabolism</keyword>
<keyword evidence="5" id="KW-0963">Cytoplasm</keyword>
<evidence type="ECO:0000256" key="22">
    <source>
        <dbReference type="ARBA" id="ARBA00048074"/>
    </source>
</evidence>
<dbReference type="EMBL" id="JACCKD010000005">
    <property type="protein sequence ID" value="MBA0126928.1"/>
    <property type="molecule type" value="Genomic_DNA"/>
</dbReference>
<proteinExistence type="inferred from homology"/>
<dbReference type="GO" id="GO:0016020">
    <property type="term" value="C:membrane"/>
    <property type="evidence" value="ECO:0007669"/>
    <property type="project" value="UniProtKB-SubCell"/>
</dbReference>
<evidence type="ECO:0000256" key="15">
    <source>
        <dbReference type="ARBA" id="ARBA00038456"/>
    </source>
</evidence>
<evidence type="ECO:0000256" key="4">
    <source>
        <dbReference type="ARBA" id="ARBA00022475"/>
    </source>
</evidence>
<evidence type="ECO:0000313" key="27">
    <source>
        <dbReference type="Proteomes" id="UP000582974"/>
    </source>
</evidence>
<keyword evidence="8" id="KW-0276">Fatty acid metabolism</keyword>
<gene>
    <name evidence="26" type="ORF">H0B56_15370</name>
</gene>
<evidence type="ECO:0000256" key="10">
    <source>
        <dbReference type="ARBA" id="ARBA00023098"/>
    </source>
</evidence>
<dbReference type="PANTHER" id="PTHR12418">
    <property type="entry name" value="ACYL-COENZYME A THIOESTERASE THEM4"/>
    <property type="match status" value="1"/>
</dbReference>
<comment type="similarity">
    <text evidence="15">Belongs to the THEM4/THEM5 thioesterase family.</text>
</comment>
<evidence type="ECO:0000259" key="25">
    <source>
        <dbReference type="Pfam" id="PF03061"/>
    </source>
</evidence>
<keyword evidence="7" id="KW-0378">Hydrolase</keyword>
<dbReference type="InterPro" id="IPR029069">
    <property type="entry name" value="HotDog_dom_sf"/>
</dbReference>
<evidence type="ECO:0000256" key="12">
    <source>
        <dbReference type="ARBA" id="ARBA00023273"/>
    </source>
</evidence>
<evidence type="ECO:0000256" key="9">
    <source>
        <dbReference type="ARBA" id="ARBA00022946"/>
    </source>
</evidence>
<evidence type="ECO:0000256" key="6">
    <source>
        <dbReference type="ARBA" id="ARBA00022703"/>
    </source>
</evidence>
<evidence type="ECO:0000256" key="16">
    <source>
        <dbReference type="ARBA" id="ARBA00038848"/>
    </source>
</evidence>
<comment type="caution">
    <text evidence="26">The sequence shown here is derived from an EMBL/GenBank/DDBJ whole genome shotgun (WGS) entry which is preliminary data.</text>
</comment>
<keyword evidence="11" id="KW-0472">Membrane</keyword>
<dbReference type="InterPro" id="IPR052365">
    <property type="entry name" value="THEM4/THEM5_acyl-CoA_thioest"/>
</dbReference>
<feature type="domain" description="Thioesterase" evidence="25">
    <location>
        <begin position="130"/>
        <end position="202"/>
    </location>
</feature>
<keyword evidence="9" id="KW-0809">Transit peptide</keyword>
<dbReference type="EC" id="3.1.2.2" evidence="16"/>
<dbReference type="InterPro" id="IPR006683">
    <property type="entry name" value="Thioestr_dom"/>
</dbReference>
<dbReference type="AlphaFoldDB" id="A0A838ACN8"/>
<dbReference type="Pfam" id="PF03061">
    <property type="entry name" value="4HBT"/>
    <property type="match status" value="1"/>
</dbReference>
<comment type="catalytic activity">
    <reaction evidence="19">
        <text>octanoyl-CoA + H2O = octanoate + CoA + H(+)</text>
        <dbReference type="Rhea" id="RHEA:30143"/>
        <dbReference type="ChEBI" id="CHEBI:15377"/>
        <dbReference type="ChEBI" id="CHEBI:15378"/>
        <dbReference type="ChEBI" id="CHEBI:25646"/>
        <dbReference type="ChEBI" id="CHEBI:57287"/>
        <dbReference type="ChEBI" id="CHEBI:57386"/>
    </reaction>
    <physiologicalReaction direction="left-to-right" evidence="19">
        <dbReference type="Rhea" id="RHEA:30144"/>
    </physiologicalReaction>
</comment>
<evidence type="ECO:0000256" key="3">
    <source>
        <dbReference type="ARBA" id="ARBA00004632"/>
    </source>
</evidence>
<comment type="catalytic activity">
    <reaction evidence="21">
        <text>decanoyl-CoA + H2O = decanoate + CoA + H(+)</text>
        <dbReference type="Rhea" id="RHEA:40059"/>
        <dbReference type="ChEBI" id="CHEBI:15377"/>
        <dbReference type="ChEBI" id="CHEBI:15378"/>
        <dbReference type="ChEBI" id="CHEBI:27689"/>
        <dbReference type="ChEBI" id="CHEBI:57287"/>
        <dbReference type="ChEBI" id="CHEBI:61430"/>
    </reaction>
    <physiologicalReaction direction="left-to-right" evidence="21">
        <dbReference type="Rhea" id="RHEA:40060"/>
    </physiologicalReaction>
</comment>